<sequence length="144" mass="15833">MDEEVLPKVIKDLAIATILVSVASGGDLTNISSAVLCLLQEWISVFSRSHQLAALPHTLTPKFSWLTEAIVDLMCVLLSCDFVYYYIHAYDALLHMTPMLLDAHKGKQTPRAVASSDMLLHGGRRSLAMEVGTHNPFCSQMSTT</sequence>
<reference evidence="1" key="1">
    <citation type="journal article" date="2022" name="bioRxiv">
        <title>Sequencing and chromosome-scale assembly of the giantPleurodeles waltlgenome.</title>
        <authorList>
            <person name="Brown T."/>
            <person name="Elewa A."/>
            <person name="Iarovenko S."/>
            <person name="Subramanian E."/>
            <person name="Araus A.J."/>
            <person name="Petzold A."/>
            <person name="Susuki M."/>
            <person name="Suzuki K.-i.T."/>
            <person name="Hayashi T."/>
            <person name="Toyoda A."/>
            <person name="Oliveira C."/>
            <person name="Osipova E."/>
            <person name="Leigh N.D."/>
            <person name="Simon A."/>
            <person name="Yun M.H."/>
        </authorList>
    </citation>
    <scope>NUCLEOTIDE SEQUENCE</scope>
    <source>
        <strain evidence="1">20211129_DDA</strain>
        <tissue evidence="1">Liver</tissue>
    </source>
</reference>
<evidence type="ECO:0000313" key="2">
    <source>
        <dbReference type="Proteomes" id="UP001066276"/>
    </source>
</evidence>
<evidence type="ECO:0000313" key="1">
    <source>
        <dbReference type="EMBL" id="KAJ1195045.1"/>
    </source>
</evidence>
<protein>
    <submittedName>
        <fullName evidence="1">Uncharacterized protein</fullName>
    </submittedName>
</protein>
<keyword evidence="2" id="KW-1185">Reference proteome</keyword>
<comment type="caution">
    <text evidence="1">The sequence shown here is derived from an EMBL/GenBank/DDBJ whole genome shotgun (WGS) entry which is preliminary data.</text>
</comment>
<dbReference type="AlphaFoldDB" id="A0AAV7V441"/>
<dbReference type="Proteomes" id="UP001066276">
    <property type="component" value="Chromosome 2_2"/>
</dbReference>
<accession>A0AAV7V441</accession>
<proteinExistence type="predicted"/>
<dbReference type="EMBL" id="JANPWB010000004">
    <property type="protein sequence ID" value="KAJ1195045.1"/>
    <property type="molecule type" value="Genomic_DNA"/>
</dbReference>
<gene>
    <name evidence="1" type="ORF">NDU88_004328</name>
</gene>
<organism evidence="1 2">
    <name type="scientific">Pleurodeles waltl</name>
    <name type="common">Iberian ribbed newt</name>
    <dbReference type="NCBI Taxonomy" id="8319"/>
    <lineage>
        <taxon>Eukaryota</taxon>
        <taxon>Metazoa</taxon>
        <taxon>Chordata</taxon>
        <taxon>Craniata</taxon>
        <taxon>Vertebrata</taxon>
        <taxon>Euteleostomi</taxon>
        <taxon>Amphibia</taxon>
        <taxon>Batrachia</taxon>
        <taxon>Caudata</taxon>
        <taxon>Salamandroidea</taxon>
        <taxon>Salamandridae</taxon>
        <taxon>Pleurodelinae</taxon>
        <taxon>Pleurodeles</taxon>
    </lineage>
</organism>
<name>A0AAV7V441_PLEWA</name>